<evidence type="ECO:0000313" key="2">
    <source>
        <dbReference type="Proteomes" id="UP001239111"/>
    </source>
</evidence>
<dbReference type="Proteomes" id="UP001239111">
    <property type="component" value="Chromosome 2"/>
</dbReference>
<gene>
    <name evidence="1" type="ORF">QAD02_011110</name>
</gene>
<organism evidence="1 2">
    <name type="scientific">Eretmocerus hayati</name>
    <dbReference type="NCBI Taxonomy" id="131215"/>
    <lineage>
        <taxon>Eukaryota</taxon>
        <taxon>Metazoa</taxon>
        <taxon>Ecdysozoa</taxon>
        <taxon>Arthropoda</taxon>
        <taxon>Hexapoda</taxon>
        <taxon>Insecta</taxon>
        <taxon>Pterygota</taxon>
        <taxon>Neoptera</taxon>
        <taxon>Endopterygota</taxon>
        <taxon>Hymenoptera</taxon>
        <taxon>Apocrita</taxon>
        <taxon>Proctotrupomorpha</taxon>
        <taxon>Chalcidoidea</taxon>
        <taxon>Aphelinidae</taxon>
        <taxon>Aphelininae</taxon>
        <taxon>Eretmocerus</taxon>
    </lineage>
</organism>
<accession>A0ACC2NVM3</accession>
<reference evidence="1" key="1">
    <citation type="submission" date="2023-04" db="EMBL/GenBank/DDBJ databases">
        <title>A chromosome-level genome assembly of the parasitoid wasp Eretmocerus hayati.</title>
        <authorList>
            <person name="Zhong Y."/>
            <person name="Liu S."/>
            <person name="Liu Y."/>
        </authorList>
    </citation>
    <scope>NUCLEOTIDE SEQUENCE</scope>
    <source>
        <strain evidence="1">ZJU_SS_LIU_2023</strain>
    </source>
</reference>
<protein>
    <submittedName>
        <fullName evidence="1">Uncharacterized protein</fullName>
    </submittedName>
</protein>
<proteinExistence type="predicted"/>
<evidence type="ECO:0000313" key="1">
    <source>
        <dbReference type="EMBL" id="KAJ8675324.1"/>
    </source>
</evidence>
<sequence length="200" mass="23135">MSPIKAAKANMRQKISNALNRLDDEERRRQSQIIFKKLTSLPQYKTSKRISIYLSLPDEVDTIPILEDIFAKGKEAFVPRYKGQQMEMVKIYSMDDYFRLPRTKWHIKQPHVHDIRDNALETGGLDLVILPGVAFTKSGKRLGHGMGYYDKYLESIALHEKRMPYLVAIAFNEQIQEDVPTNEKDIVLDKVLTESDDHGQ</sequence>
<comment type="caution">
    <text evidence="1">The sequence shown here is derived from an EMBL/GenBank/DDBJ whole genome shotgun (WGS) entry which is preliminary data.</text>
</comment>
<dbReference type="EMBL" id="CM056742">
    <property type="protein sequence ID" value="KAJ8675324.1"/>
    <property type="molecule type" value="Genomic_DNA"/>
</dbReference>
<keyword evidence="2" id="KW-1185">Reference proteome</keyword>
<name>A0ACC2NVM3_9HYME</name>